<reference evidence="2" key="2">
    <citation type="submission" date="2021-04" db="EMBL/GenBank/DDBJ databases">
        <title>Isolation and genomic analysis of the ibuprofen-degrading bacterium Sphingomonas strain MPO218.</title>
        <authorList>
            <person name="Aulestia M."/>
            <person name="Flores A."/>
            <person name="Mangas E.L."/>
            <person name="Perez-Pulido A.J."/>
            <person name="Santero E."/>
            <person name="Camacho E.M."/>
        </authorList>
    </citation>
    <scope>NUCLEOTIDE SEQUENCE</scope>
    <source>
        <strain evidence="2">MPO218</strain>
    </source>
</reference>
<protein>
    <submittedName>
        <fullName evidence="2">HK97 gp10 family phage protein</fullName>
    </submittedName>
</protein>
<proteinExistence type="predicted"/>
<feature type="region of interest" description="Disordered" evidence="1">
    <location>
        <begin position="92"/>
        <end position="113"/>
    </location>
</feature>
<organism evidence="2 3">
    <name type="scientific">Rhizorhabdus wittichii</name>
    <dbReference type="NCBI Taxonomy" id="160791"/>
    <lineage>
        <taxon>Bacteria</taxon>
        <taxon>Pseudomonadati</taxon>
        <taxon>Pseudomonadota</taxon>
        <taxon>Alphaproteobacteria</taxon>
        <taxon>Sphingomonadales</taxon>
        <taxon>Sphingomonadaceae</taxon>
        <taxon>Rhizorhabdus</taxon>
    </lineage>
</organism>
<dbReference type="AlphaFoldDB" id="A0A975D2M7"/>
<dbReference type="EMBL" id="CP059319">
    <property type="protein sequence ID" value="QTH21995.1"/>
    <property type="molecule type" value="Genomic_DNA"/>
</dbReference>
<dbReference type="RefSeq" id="WP_208633017.1">
    <property type="nucleotide sequence ID" value="NZ_CP059319.1"/>
</dbReference>
<evidence type="ECO:0000313" key="2">
    <source>
        <dbReference type="EMBL" id="QTH21995.1"/>
    </source>
</evidence>
<evidence type="ECO:0000256" key="1">
    <source>
        <dbReference type="SAM" id="MobiDB-lite"/>
    </source>
</evidence>
<sequence>MSRYRRSRVEGLKECNSALGQLPRHVGKATLVRFGKKRLEPMAASARENAPEDEGKLKRSIIVGTRQGSPGQRRKRFADKATVEVYMGPTADGYPQALPQEFGGPNNAPQGYMRKAWDEHSDQLLDGIAEDLSGQIAAAAKRVAKRRARKG</sequence>
<reference evidence="2" key="1">
    <citation type="submission" date="2020-07" db="EMBL/GenBank/DDBJ databases">
        <authorList>
            <person name="Camacho E."/>
        </authorList>
    </citation>
    <scope>NUCLEOTIDE SEQUENCE</scope>
    <source>
        <strain evidence="2">MPO218</strain>
    </source>
</reference>
<dbReference type="Proteomes" id="UP000664914">
    <property type="component" value="Chromosome"/>
</dbReference>
<evidence type="ECO:0000313" key="3">
    <source>
        <dbReference type="Proteomes" id="UP000664914"/>
    </source>
</evidence>
<gene>
    <name evidence="2" type="ORF">HRJ34_00175</name>
</gene>
<name>A0A975D2M7_9SPHN</name>
<accession>A0A975D2M7</accession>